<dbReference type="RefSeq" id="WP_243452444.1">
    <property type="nucleotide sequence ID" value="NZ_CP041150.1"/>
</dbReference>
<accession>A0AB73TXJ9</accession>
<dbReference type="Proteomes" id="UP000317728">
    <property type="component" value="Chromosome"/>
</dbReference>
<gene>
    <name evidence="2" type="ORF">FJK96_02350</name>
</gene>
<feature type="compositionally biased region" description="Basic and acidic residues" evidence="1">
    <location>
        <begin position="1"/>
        <end position="13"/>
    </location>
</feature>
<name>A0AB73TXJ9_MYCCH</name>
<feature type="region of interest" description="Disordered" evidence="1">
    <location>
        <begin position="1"/>
        <end position="23"/>
    </location>
</feature>
<evidence type="ECO:0000256" key="1">
    <source>
        <dbReference type="SAM" id="MobiDB-lite"/>
    </source>
</evidence>
<dbReference type="AlphaFoldDB" id="A0AB73TXJ9"/>
<evidence type="ECO:0000313" key="2">
    <source>
        <dbReference type="EMBL" id="QDF69125.1"/>
    </source>
</evidence>
<organism evidence="2 3">
    <name type="scientific">Mycobacteroides chelonae</name>
    <name type="common">Mycobacterium chelonae</name>
    <dbReference type="NCBI Taxonomy" id="1774"/>
    <lineage>
        <taxon>Bacteria</taxon>
        <taxon>Bacillati</taxon>
        <taxon>Actinomycetota</taxon>
        <taxon>Actinomycetes</taxon>
        <taxon>Mycobacteriales</taxon>
        <taxon>Mycobacteriaceae</taxon>
        <taxon>Mycobacteroides</taxon>
    </lineage>
</organism>
<proteinExistence type="predicted"/>
<sequence>MDPTKDLQPERRGKMSTTKAPASDYLHTHDEFREMAMRLDPTGHLYQEGERMSAAILAMDESLELELADEPYIVTALASENQVLVWLDAASKDSIPALDPVRDWVREHDMVLVEKTTVPMYGSMSLKSVVYWYQSRDLIEGREVKIKTNSVVTGPRLVINSVPWLSVATGTRESGERHMPVHRSLELSVEDEMYQPVVAFLEQHPHFIEYGPVVIPDRAMAGGKAELTIYRLVGNDA</sequence>
<reference evidence="2 3" key="1">
    <citation type="submission" date="2019-06" db="EMBL/GenBank/DDBJ databases">
        <title>Whole geneome sequnce of Mycobacteroides chelonae M77 isolated from bovine milk from Meghalaya, India.</title>
        <authorList>
            <person name="Vise E."/>
            <person name="Das S."/>
            <person name="Garg A."/>
            <person name="Ghatak S."/>
            <person name="Shakuntala I."/>
            <person name="Milton A.A.P."/>
            <person name="Karam A."/>
            <person name="Sanjukta R."/>
            <person name="Puro K."/>
            <person name="Sen A."/>
        </authorList>
    </citation>
    <scope>NUCLEOTIDE SEQUENCE [LARGE SCALE GENOMIC DNA]</scope>
    <source>
        <strain evidence="2 3">M77</strain>
    </source>
</reference>
<dbReference type="EMBL" id="CP041150">
    <property type="protein sequence ID" value="QDF69125.1"/>
    <property type="molecule type" value="Genomic_DNA"/>
</dbReference>
<protein>
    <submittedName>
        <fullName evidence="2">Uncharacterized protein</fullName>
    </submittedName>
</protein>
<evidence type="ECO:0000313" key="3">
    <source>
        <dbReference type="Proteomes" id="UP000317728"/>
    </source>
</evidence>